<protein>
    <recommendedName>
        <fullName evidence="3">Transcriptional regulator, AbiEi antitoxin, Type IV TA system</fullName>
    </recommendedName>
</protein>
<sequence>MEDVLWECCLRGDGFLRREILGLGYDDNAIAARLRSKHWVRVRQGGYFYTDLWRQLDEVGHHLVRSRMVSRTCRVSHALSHTTAVLHHGAATWGLDLSEVHLTRDDGRSGRSAAGVRQHRGLLADADIADVGGLRVTSPVRAALELTTVTDTERALIPMDDMLHRLVFSQSDLAEMARRMNFWPNSLAMDLAVRLSDPKCESPAETRFRYLCWCMGLPAPQSQVEIRDASGRLIGRVDFAWPQFDTFVEIDGLTKYSGGPNQLGEAPSAVVVREKRREDLIRQVTNWRCLRFVWADLDRRERTAEAVRAAFRASQRR</sequence>
<reference evidence="1" key="1">
    <citation type="submission" date="2020-11" db="EMBL/GenBank/DDBJ databases">
        <title>Nocardioides cynanchi sp. nov., isolated from soil of rhizosphere of Cynanchum wilfordii.</title>
        <authorList>
            <person name="Lee J.-S."/>
            <person name="Suh M.K."/>
            <person name="Kim J.-S."/>
        </authorList>
    </citation>
    <scope>NUCLEOTIDE SEQUENCE</scope>
    <source>
        <strain evidence="1">KCTC 19276</strain>
    </source>
</reference>
<evidence type="ECO:0000313" key="1">
    <source>
        <dbReference type="EMBL" id="MBF4767010.1"/>
    </source>
</evidence>
<proteinExistence type="predicted"/>
<name>A0A930YNT4_9ACTN</name>
<evidence type="ECO:0000313" key="2">
    <source>
        <dbReference type="Proteomes" id="UP000660668"/>
    </source>
</evidence>
<dbReference type="EMBL" id="JADKPO010000004">
    <property type="protein sequence ID" value="MBF4767010.1"/>
    <property type="molecule type" value="Genomic_DNA"/>
</dbReference>
<evidence type="ECO:0008006" key="3">
    <source>
        <dbReference type="Google" id="ProtNLM"/>
    </source>
</evidence>
<accession>A0A930YNT4</accession>
<dbReference type="RefSeq" id="WP_194695162.1">
    <property type="nucleotide sequence ID" value="NZ_JADKPO010000004.1"/>
</dbReference>
<organism evidence="1 2">
    <name type="scientific">Nocardioides agariphilus</name>
    <dbReference type="NCBI Taxonomy" id="433664"/>
    <lineage>
        <taxon>Bacteria</taxon>
        <taxon>Bacillati</taxon>
        <taxon>Actinomycetota</taxon>
        <taxon>Actinomycetes</taxon>
        <taxon>Propionibacteriales</taxon>
        <taxon>Nocardioidaceae</taxon>
        <taxon>Nocardioides</taxon>
    </lineage>
</organism>
<keyword evidence="2" id="KW-1185">Reference proteome</keyword>
<gene>
    <name evidence="1" type="ORF">ISU10_04435</name>
</gene>
<comment type="caution">
    <text evidence="1">The sequence shown here is derived from an EMBL/GenBank/DDBJ whole genome shotgun (WGS) entry which is preliminary data.</text>
</comment>
<dbReference type="AlphaFoldDB" id="A0A930YNT4"/>
<dbReference type="Proteomes" id="UP000660668">
    <property type="component" value="Unassembled WGS sequence"/>
</dbReference>